<gene>
    <name evidence="1" type="ORF">ILYODFUR_035064</name>
</gene>
<organism evidence="1 2">
    <name type="scientific">Ilyodon furcidens</name>
    <name type="common">goldbreast splitfin</name>
    <dbReference type="NCBI Taxonomy" id="33524"/>
    <lineage>
        <taxon>Eukaryota</taxon>
        <taxon>Metazoa</taxon>
        <taxon>Chordata</taxon>
        <taxon>Craniata</taxon>
        <taxon>Vertebrata</taxon>
        <taxon>Euteleostomi</taxon>
        <taxon>Actinopterygii</taxon>
        <taxon>Neopterygii</taxon>
        <taxon>Teleostei</taxon>
        <taxon>Neoteleostei</taxon>
        <taxon>Acanthomorphata</taxon>
        <taxon>Ovalentaria</taxon>
        <taxon>Atherinomorphae</taxon>
        <taxon>Cyprinodontiformes</taxon>
        <taxon>Goodeidae</taxon>
        <taxon>Ilyodon</taxon>
    </lineage>
</organism>
<proteinExistence type="predicted"/>
<reference evidence="1 2" key="1">
    <citation type="submission" date="2021-06" db="EMBL/GenBank/DDBJ databases">
        <authorList>
            <person name="Palmer J.M."/>
        </authorList>
    </citation>
    <scope>NUCLEOTIDE SEQUENCE [LARGE SCALE GENOMIC DNA]</scope>
    <source>
        <strain evidence="2">if_2019</strain>
        <tissue evidence="1">Muscle</tissue>
    </source>
</reference>
<accession>A0ABV0U248</accession>
<dbReference type="Proteomes" id="UP001482620">
    <property type="component" value="Unassembled WGS sequence"/>
</dbReference>
<protein>
    <submittedName>
        <fullName evidence="1">Uncharacterized protein</fullName>
    </submittedName>
</protein>
<dbReference type="PANTHER" id="PTHR31025:SF30">
    <property type="entry name" value="SI:DKEY-15H8.17"/>
    <property type="match status" value="1"/>
</dbReference>
<keyword evidence="2" id="KW-1185">Reference proteome</keyword>
<dbReference type="EMBL" id="JAHRIQ010052874">
    <property type="protein sequence ID" value="MEQ2238625.1"/>
    <property type="molecule type" value="Genomic_DNA"/>
</dbReference>
<dbReference type="PANTHER" id="PTHR31025">
    <property type="entry name" value="SI:CH211-196P9.1-RELATED"/>
    <property type="match status" value="1"/>
</dbReference>
<evidence type="ECO:0000313" key="2">
    <source>
        <dbReference type="Proteomes" id="UP001482620"/>
    </source>
</evidence>
<comment type="caution">
    <text evidence="1">The sequence shown here is derived from an EMBL/GenBank/DDBJ whole genome shotgun (WGS) entry which is preliminary data.</text>
</comment>
<evidence type="ECO:0000313" key="1">
    <source>
        <dbReference type="EMBL" id="MEQ2238625.1"/>
    </source>
</evidence>
<sequence length="148" mass="16739">MISIEGEIVSEGTQPTFLAGLGALFATFFVFNLEYPEEATCTLEFIQRWFLGLNPERGTKAAKGKVTSKTTGRLVQKKQTAVNPRLHSPLPNHGLPVELLKCNPLMNYLYQQQDLDQSTLFSEVCSGLITRSRWFYLAVHNVLNWLTF</sequence>
<name>A0ABV0U248_9TELE</name>